<dbReference type="Proteomes" id="UP000683000">
    <property type="component" value="Unassembled WGS sequence"/>
</dbReference>
<keyword evidence="10" id="KW-1185">Reference proteome</keyword>
<dbReference type="SUPFAM" id="SSF54928">
    <property type="entry name" value="RNA-binding domain, RBD"/>
    <property type="match status" value="1"/>
</dbReference>
<dbReference type="Gene3D" id="3.30.70.330">
    <property type="match status" value="1"/>
</dbReference>
<dbReference type="SMART" id="SM00360">
    <property type="entry name" value="RRM"/>
    <property type="match status" value="1"/>
</dbReference>
<dbReference type="PROSITE" id="PS00518">
    <property type="entry name" value="ZF_RING_1"/>
    <property type="match status" value="1"/>
</dbReference>
<evidence type="ECO:0000256" key="2">
    <source>
        <dbReference type="ARBA" id="ARBA00022771"/>
    </source>
</evidence>
<reference evidence="9" key="1">
    <citation type="submission" date="2021-03" db="EMBL/GenBank/DDBJ databases">
        <title>Evolutionary innovations through gain and loss of genes in the ectomycorrhizal Boletales.</title>
        <authorList>
            <person name="Wu G."/>
            <person name="Miyauchi S."/>
            <person name="Morin E."/>
            <person name="Yang Z.-L."/>
            <person name="Xu J."/>
            <person name="Martin F.M."/>
        </authorList>
    </citation>
    <scope>NUCLEOTIDE SEQUENCE</scope>
    <source>
        <strain evidence="9">BR01</strain>
    </source>
</reference>
<evidence type="ECO:0000256" key="4">
    <source>
        <dbReference type="PROSITE-ProRule" id="PRU00175"/>
    </source>
</evidence>
<dbReference type="InterPro" id="IPR035979">
    <property type="entry name" value="RBD_domain_sf"/>
</dbReference>
<dbReference type="GO" id="GO:0008270">
    <property type="term" value="F:zinc ion binding"/>
    <property type="evidence" value="ECO:0007669"/>
    <property type="project" value="UniProtKB-KW"/>
</dbReference>
<dbReference type="GO" id="GO:0003723">
    <property type="term" value="F:RNA binding"/>
    <property type="evidence" value="ECO:0007669"/>
    <property type="project" value="UniProtKB-UniRule"/>
</dbReference>
<dbReference type="InterPro" id="IPR012677">
    <property type="entry name" value="Nucleotide-bd_a/b_plait_sf"/>
</dbReference>
<evidence type="ECO:0000256" key="5">
    <source>
        <dbReference type="PROSITE-ProRule" id="PRU00176"/>
    </source>
</evidence>
<keyword evidence="2 4" id="KW-0863">Zinc-finger</keyword>
<gene>
    <name evidence="9" type="ORF">JVT61DRAFT_10166</name>
</gene>
<evidence type="ECO:0008006" key="11">
    <source>
        <dbReference type="Google" id="ProtNLM"/>
    </source>
</evidence>
<dbReference type="PROSITE" id="PS50089">
    <property type="entry name" value="ZF_RING_2"/>
    <property type="match status" value="1"/>
</dbReference>
<feature type="domain" description="RING-type" evidence="7">
    <location>
        <begin position="302"/>
        <end position="345"/>
    </location>
</feature>
<evidence type="ECO:0000313" key="10">
    <source>
        <dbReference type="Proteomes" id="UP000683000"/>
    </source>
</evidence>
<name>A0A8I2YXP4_9AGAM</name>
<evidence type="ECO:0000259" key="8">
    <source>
        <dbReference type="PROSITE" id="PS50102"/>
    </source>
</evidence>
<accession>A0A8I2YXP4</accession>
<evidence type="ECO:0000256" key="3">
    <source>
        <dbReference type="ARBA" id="ARBA00022833"/>
    </source>
</evidence>
<keyword evidence="5" id="KW-0694">RNA-binding</keyword>
<dbReference type="OrthoDB" id="336240at2759"/>
<feature type="domain" description="RRM" evidence="8">
    <location>
        <begin position="432"/>
        <end position="511"/>
    </location>
</feature>
<dbReference type="InterPro" id="IPR017907">
    <property type="entry name" value="Znf_RING_CS"/>
</dbReference>
<comment type="caution">
    <text evidence="9">The sequence shown here is derived from an EMBL/GenBank/DDBJ whole genome shotgun (WGS) entry which is preliminary data.</text>
</comment>
<dbReference type="InterPro" id="IPR000504">
    <property type="entry name" value="RRM_dom"/>
</dbReference>
<keyword evidence="1" id="KW-0479">Metal-binding</keyword>
<protein>
    <recommendedName>
        <fullName evidence="11">RING-type domain-containing protein</fullName>
    </recommendedName>
</protein>
<proteinExistence type="predicted"/>
<sequence length="713" mass="77896">MHKHSVSVPLIPASAPTSPAAARLNRVERAFGLPVTPQRIIRPQKTLYRSPVTPASTTSTPYTPLSLRSFSTNSSSTLNTPDSAASFKQFPVIHYPENDIAFQLANKCLTDTAVSWRSRANENGIRVAAAEDSSFGDDEASDLTPSDASSIYFANEESLLSPPFLPNHRRSRTQSSIHPVCPSASAHSHGTPARRALGILNTPPPKPTNSSQLKFKGSMTDPAHTRRRPSFEQVSTDLFDIDENAFEPYPQSFSSAAQTLVLQDPFNGSGLSTIAESVPQHLRSTCSEMFNVSSAKSPHTTCSVCGCAGDRMAVLVPCKHLLCSACMTSALNIVGEKDIHCAVCKTFVNDFELQTVSDDDASASTASQRRLPVDIISPLQQRSVRGGPTLLPSTFGPNPLPSLMSTMSLYNPQLRHASPFSMSPQAHRSENVVLRIDNVPWDITPSVVAAWLRHPVIRVHILLDPRGKTCSHAYVELSTEEIARAALRSVQNSVLGKGKRARGVTVTLSNQSELMHALFPSWKGDWNGSRPSISGLRDELPCLMSEPELDSLLNLIQRPDSHFLKVPSLPFHLLISILSKFPADVDSRVFWEVTISDSLFYITHTALDILGARYRQSAPQDEPGLLDELLEAAINCRVFTEEQIATLTTIRKAYISAFSAQHDYSTTHVQPPLMPAMWDLASAGSPPYGALAREFGLPENVVHALAQRLNGFR</sequence>
<dbReference type="PROSITE" id="PS50102">
    <property type="entry name" value="RRM"/>
    <property type="match status" value="1"/>
</dbReference>
<dbReference type="Gene3D" id="3.30.40.10">
    <property type="entry name" value="Zinc/RING finger domain, C3HC4 (zinc finger)"/>
    <property type="match status" value="1"/>
</dbReference>
<evidence type="ECO:0000256" key="6">
    <source>
        <dbReference type="SAM" id="MobiDB-lite"/>
    </source>
</evidence>
<evidence type="ECO:0000313" key="9">
    <source>
        <dbReference type="EMBL" id="KAG6379647.1"/>
    </source>
</evidence>
<dbReference type="InterPro" id="IPR013083">
    <property type="entry name" value="Znf_RING/FYVE/PHD"/>
</dbReference>
<organism evidence="9 10">
    <name type="scientific">Boletus reticuloceps</name>
    <dbReference type="NCBI Taxonomy" id="495285"/>
    <lineage>
        <taxon>Eukaryota</taxon>
        <taxon>Fungi</taxon>
        <taxon>Dikarya</taxon>
        <taxon>Basidiomycota</taxon>
        <taxon>Agaricomycotina</taxon>
        <taxon>Agaricomycetes</taxon>
        <taxon>Agaricomycetidae</taxon>
        <taxon>Boletales</taxon>
        <taxon>Boletineae</taxon>
        <taxon>Boletaceae</taxon>
        <taxon>Boletoideae</taxon>
        <taxon>Boletus</taxon>
    </lineage>
</organism>
<dbReference type="AlphaFoldDB" id="A0A8I2YXP4"/>
<evidence type="ECO:0000259" key="7">
    <source>
        <dbReference type="PROSITE" id="PS50089"/>
    </source>
</evidence>
<evidence type="ECO:0000256" key="1">
    <source>
        <dbReference type="ARBA" id="ARBA00022723"/>
    </source>
</evidence>
<keyword evidence="3" id="KW-0862">Zinc</keyword>
<dbReference type="SUPFAM" id="SSF57850">
    <property type="entry name" value="RING/U-box"/>
    <property type="match status" value="1"/>
</dbReference>
<feature type="region of interest" description="Disordered" evidence="6">
    <location>
        <begin position="163"/>
        <end position="229"/>
    </location>
</feature>
<dbReference type="EMBL" id="JAGFBS010000004">
    <property type="protein sequence ID" value="KAG6379647.1"/>
    <property type="molecule type" value="Genomic_DNA"/>
</dbReference>
<dbReference type="InterPro" id="IPR001841">
    <property type="entry name" value="Znf_RING"/>
</dbReference>